<evidence type="ECO:0000256" key="1">
    <source>
        <dbReference type="ARBA" id="ARBA00023604"/>
    </source>
</evidence>
<name>W7E6E6_BIPV3</name>
<feature type="non-terminal residue" evidence="2">
    <location>
        <position position="1"/>
    </location>
</feature>
<comment type="similarity">
    <text evidence="1">Belongs to the asaB hydroxylase/desaturase family.</text>
</comment>
<organism evidence="2 3">
    <name type="scientific">Bipolaris victoriae (strain FI3)</name>
    <name type="common">Victoria blight of oats agent</name>
    <name type="synonym">Cochliobolus victoriae</name>
    <dbReference type="NCBI Taxonomy" id="930091"/>
    <lineage>
        <taxon>Eukaryota</taxon>
        <taxon>Fungi</taxon>
        <taxon>Dikarya</taxon>
        <taxon>Ascomycota</taxon>
        <taxon>Pezizomycotina</taxon>
        <taxon>Dothideomycetes</taxon>
        <taxon>Pleosporomycetidae</taxon>
        <taxon>Pleosporales</taxon>
        <taxon>Pleosporineae</taxon>
        <taxon>Pleosporaceae</taxon>
        <taxon>Bipolaris</taxon>
    </lineage>
</organism>
<proteinExistence type="inferred from homology"/>
<evidence type="ECO:0000313" key="2">
    <source>
        <dbReference type="EMBL" id="EUN22684.1"/>
    </source>
</evidence>
<dbReference type="PANTHER" id="PTHR34598">
    <property type="entry name" value="BLL6449 PROTEIN"/>
    <property type="match status" value="1"/>
</dbReference>
<dbReference type="PANTHER" id="PTHR34598:SF1">
    <property type="entry name" value="PUTATIVE (AFU_ORTHOLOGUE AFUA_3G13140)-RELATED"/>
    <property type="match status" value="1"/>
</dbReference>
<dbReference type="EMBL" id="KI968805">
    <property type="protein sequence ID" value="EUN22684.1"/>
    <property type="molecule type" value="Genomic_DNA"/>
</dbReference>
<dbReference type="OrthoDB" id="412788at2759"/>
<dbReference type="GO" id="GO:0016491">
    <property type="term" value="F:oxidoreductase activity"/>
    <property type="evidence" value="ECO:0007669"/>
    <property type="project" value="InterPro"/>
</dbReference>
<dbReference type="InterPro" id="IPR044053">
    <property type="entry name" value="AsaB-like"/>
</dbReference>
<dbReference type="GeneID" id="26257858"/>
<accession>W7E6E6</accession>
<dbReference type="RefSeq" id="XP_014552258.1">
    <property type="nucleotide sequence ID" value="XM_014696772.1"/>
</dbReference>
<keyword evidence="3" id="KW-1185">Reference proteome</keyword>
<sequence length="56" mass="6360">PINCAVKDHPLIFTDSRTVAETDLVSVEQVYPCYTGERFAVSQNAGQKFWYCKDMS</sequence>
<gene>
    <name evidence="2" type="ORF">COCVIDRAFT_80446</name>
</gene>
<reference evidence="2 3" key="1">
    <citation type="journal article" date="2013" name="PLoS Genet.">
        <title>Comparative genome structure, secondary metabolite, and effector coding capacity across Cochliobolus pathogens.</title>
        <authorList>
            <person name="Condon B.J."/>
            <person name="Leng Y."/>
            <person name="Wu D."/>
            <person name="Bushley K.E."/>
            <person name="Ohm R.A."/>
            <person name="Otillar R."/>
            <person name="Martin J."/>
            <person name="Schackwitz W."/>
            <person name="Grimwood J."/>
            <person name="MohdZainudin N."/>
            <person name="Xue C."/>
            <person name="Wang R."/>
            <person name="Manning V.A."/>
            <person name="Dhillon B."/>
            <person name="Tu Z.J."/>
            <person name="Steffenson B.J."/>
            <person name="Salamov A."/>
            <person name="Sun H."/>
            <person name="Lowry S."/>
            <person name="LaButti K."/>
            <person name="Han J."/>
            <person name="Copeland A."/>
            <person name="Lindquist E."/>
            <person name="Barry K."/>
            <person name="Schmutz J."/>
            <person name="Baker S.E."/>
            <person name="Ciuffetti L.M."/>
            <person name="Grigoriev I.V."/>
            <person name="Zhong S."/>
            <person name="Turgeon B.G."/>
        </authorList>
    </citation>
    <scope>NUCLEOTIDE SEQUENCE [LARGE SCALE GENOMIC DNA]</scope>
    <source>
        <strain evidence="2 3">FI3</strain>
    </source>
</reference>
<feature type="non-terminal residue" evidence="2">
    <location>
        <position position="56"/>
    </location>
</feature>
<dbReference type="HOGENOM" id="CLU_3019766_0_0_1"/>
<dbReference type="Proteomes" id="UP000054337">
    <property type="component" value="Unassembled WGS sequence"/>
</dbReference>
<protein>
    <submittedName>
        <fullName evidence="2">Uncharacterized protein</fullName>
    </submittedName>
</protein>
<evidence type="ECO:0000313" key="3">
    <source>
        <dbReference type="Proteomes" id="UP000054337"/>
    </source>
</evidence>
<dbReference type="AlphaFoldDB" id="W7E6E6"/>